<sequence>MAPVGASIPPHLRRRAAAPVEPKSDVRLGDLGKVTGISTPPASDKSPLGKPSQSQVSPGKVVSKAHTPPSPATTVEGPSVTTLTWNDPKPVESLSKPKRNENLRWPRTSKPTNGRHVWPKAREIPRELSAGSQSGGGITFRSDSGGDPSYDVKKLLGWNGDWLPPPEDWAARKGFTSRHFSQVVDQWANEHSRDCTNVVDIDTPDFFGSQEQDGKWVNKDIVPRYWLHEKIDGSPPRKFWEELPHRAPAAMSDIDIMEDPPYWERWSDCQPNNCFMTTLIVPEARIDQDDRDNELESPFAMLCMEDRIAKILEIRQNRARRQIAKRNRPIPKSTCEGPVLADRQLHPKANMYLRPVQPADIPGIMEIYNHYVKETVHAAELEEQTEAQIRFWIDGIIQAGLPCLVAVSKRTQRKGPQGYVTGKIVGLTYLTDLADSKGMYRFTFELETYIHPGFIHQGIGRCLLDQMMYICNTSYIKRDGYEWVNEFEYLKNGTSRIVKTILASVHYEKGEDAEWATSYLGDFGFKKAGRLSQIGHKAGKVVDKVIFQLQTSEVINPQSIPIIQA</sequence>
<evidence type="ECO:0000256" key="1">
    <source>
        <dbReference type="SAM" id="MobiDB-lite"/>
    </source>
</evidence>
<dbReference type="OrthoDB" id="2129362at2759"/>
<feature type="region of interest" description="Disordered" evidence="1">
    <location>
        <begin position="127"/>
        <end position="146"/>
    </location>
</feature>
<dbReference type="AlphaFoldDB" id="A0A6A5RNV9"/>
<dbReference type="EMBL" id="ML978973">
    <property type="protein sequence ID" value="KAF1927207.1"/>
    <property type="molecule type" value="Genomic_DNA"/>
</dbReference>
<dbReference type="GeneID" id="54353770"/>
<reference evidence="3" key="1">
    <citation type="journal article" date="2020" name="Stud. Mycol.">
        <title>101 Dothideomycetes genomes: a test case for predicting lifestyles and emergence of pathogens.</title>
        <authorList>
            <person name="Haridas S."/>
            <person name="Albert R."/>
            <person name="Binder M."/>
            <person name="Bloem J."/>
            <person name="Labutti K."/>
            <person name="Salamov A."/>
            <person name="Andreopoulos B."/>
            <person name="Baker S."/>
            <person name="Barry K."/>
            <person name="Bills G."/>
            <person name="Bluhm B."/>
            <person name="Cannon C."/>
            <person name="Castanera R."/>
            <person name="Culley D."/>
            <person name="Daum C."/>
            <person name="Ezra D."/>
            <person name="Gonzalez J."/>
            <person name="Henrissat B."/>
            <person name="Kuo A."/>
            <person name="Liang C."/>
            <person name="Lipzen A."/>
            <person name="Lutzoni F."/>
            <person name="Magnuson J."/>
            <person name="Mondo S."/>
            <person name="Nolan M."/>
            <person name="Ohm R."/>
            <person name="Pangilinan J."/>
            <person name="Park H.-J."/>
            <person name="Ramirez L."/>
            <person name="Alfaro M."/>
            <person name="Sun H."/>
            <person name="Tritt A."/>
            <person name="Yoshinaga Y."/>
            <person name="Zwiers L.-H."/>
            <person name="Turgeon B."/>
            <person name="Goodwin S."/>
            <person name="Spatafora J."/>
            <person name="Crous P."/>
            <person name="Grigoriev I."/>
        </authorList>
    </citation>
    <scope>NUCLEOTIDE SEQUENCE</scope>
    <source>
        <strain evidence="3">CBS 183.55</strain>
    </source>
</reference>
<dbReference type="Proteomes" id="UP000800082">
    <property type="component" value="Unassembled WGS sequence"/>
</dbReference>
<keyword evidence="4" id="KW-1185">Reference proteome</keyword>
<gene>
    <name evidence="3" type="ORF">M421DRAFT_6397</name>
</gene>
<dbReference type="SUPFAM" id="SSF55729">
    <property type="entry name" value="Acyl-CoA N-acyltransferases (Nat)"/>
    <property type="match status" value="1"/>
</dbReference>
<dbReference type="InterPro" id="IPR016181">
    <property type="entry name" value="Acyl_CoA_acyltransferase"/>
</dbReference>
<protein>
    <recommendedName>
        <fullName evidence="2">N-acetyltransferase domain-containing protein</fullName>
    </recommendedName>
</protein>
<organism evidence="3 4">
    <name type="scientific">Didymella exigua CBS 183.55</name>
    <dbReference type="NCBI Taxonomy" id="1150837"/>
    <lineage>
        <taxon>Eukaryota</taxon>
        <taxon>Fungi</taxon>
        <taxon>Dikarya</taxon>
        <taxon>Ascomycota</taxon>
        <taxon>Pezizomycotina</taxon>
        <taxon>Dothideomycetes</taxon>
        <taxon>Pleosporomycetidae</taxon>
        <taxon>Pleosporales</taxon>
        <taxon>Pleosporineae</taxon>
        <taxon>Didymellaceae</taxon>
        <taxon>Didymella</taxon>
    </lineage>
</organism>
<feature type="domain" description="N-acetyltransferase" evidence="2">
    <location>
        <begin position="351"/>
        <end position="548"/>
    </location>
</feature>
<feature type="region of interest" description="Disordered" evidence="1">
    <location>
        <begin position="1"/>
        <end position="116"/>
    </location>
</feature>
<accession>A0A6A5RNV9</accession>
<dbReference type="RefSeq" id="XP_033447459.1">
    <property type="nucleotide sequence ID" value="XM_033596103.1"/>
</dbReference>
<dbReference type="GO" id="GO:0016747">
    <property type="term" value="F:acyltransferase activity, transferring groups other than amino-acyl groups"/>
    <property type="evidence" value="ECO:0007669"/>
    <property type="project" value="InterPro"/>
</dbReference>
<evidence type="ECO:0000313" key="4">
    <source>
        <dbReference type="Proteomes" id="UP000800082"/>
    </source>
</evidence>
<dbReference type="PROSITE" id="PS51186">
    <property type="entry name" value="GNAT"/>
    <property type="match status" value="1"/>
</dbReference>
<dbReference type="Gene3D" id="3.40.630.30">
    <property type="match status" value="1"/>
</dbReference>
<evidence type="ECO:0000259" key="2">
    <source>
        <dbReference type="PROSITE" id="PS51186"/>
    </source>
</evidence>
<evidence type="ECO:0000313" key="3">
    <source>
        <dbReference type="EMBL" id="KAF1927207.1"/>
    </source>
</evidence>
<name>A0A6A5RNV9_9PLEO</name>
<dbReference type="InterPro" id="IPR000182">
    <property type="entry name" value="GNAT_dom"/>
</dbReference>
<proteinExistence type="predicted"/>